<dbReference type="EMBL" id="VSWC01000144">
    <property type="protein sequence ID" value="KAA1077905.1"/>
    <property type="molecule type" value="Genomic_DNA"/>
</dbReference>
<accession>A0A5B0MLZ2</accession>
<protein>
    <submittedName>
        <fullName evidence="1">Uncharacterized protein</fullName>
    </submittedName>
</protein>
<keyword evidence="2" id="KW-1185">Reference proteome</keyword>
<dbReference type="Proteomes" id="UP000324748">
    <property type="component" value="Unassembled WGS sequence"/>
</dbReference>
<organism evidence="1 2">
    <name type="scientific">Puccinia graminis f. sp. tritici</name>
    <dbReference type="NCBI Taxonomy" id="56615"/>
    <lineage>
        <taxon>Eukaryota</taxon>
        <taxon>Fungi</taxon>
        <taxon>Dikarya</taxon>
        <taxon>Basidiomycota</taxon>
        <taxon>Pucciniomycotina</taxon>
        <taxon>Pucciniomycetes</taxon>
        <taxon>Pucciniales</taxon>
        <taxon>Pucciniaceae</taxon>
        <taxon>Puccinia</taxon>
    </lineage>
</organism>
<evidence type="ECO:0000313" key="1">
    <source>
        <dbReference type="EMBL" id="KAA1077905.1"/>
    </source>
</evidence>
<reference evidence="1 2" key="1">
    <citation type="submission" date="2019-05" db="EMBL/GenBank/DDBJ databases">
        <title>Emergence of the Ug99 lineage of the wheat stem rust pathogen through somatic hybridization.</title>
        <authorList>
            <person name="Li F."/>
            <person name="Upadhyaya N.M."/>
            <person name="Sperschneider J."/>
            <person name="Matny O."/>
            <person name="Nguyen-Phuc H."/>
            <person name="Mago R."/>
            <person name="Raley C."/>
            <person name="Miller M.E."/>
            <person name="Silverstein K.A.T."/>
            <person name="Henningsen E."/>
            <person name="Hirsch C.D."/>
            <person name="Visser B."/>
            <person name="Pretorius Z.A."/>
            <person name="Steffenson B.J."/>
            <person name="Schwessinger B."/>
            <person name="Dodds P.N."/>
            <person name="Figueroa M."/>
        </authorList>
    </citation>
    <scope>NUCLEOTIDE SEQUENCE [LARGE SCALE GENOMIC DNA]</scope>
    <source>
        <strain evidence="1">21-0</strain>
    </source>
</reference>
<dbReference type="AlphaFoldDB" id="A0A5B0MLZ2"/>
<sequence>MTISSHSLRLKTKHCFLLIKNDISRNLIWPTPHIQTLKNLKASHIYETLTSGPQLREDPFLEEGKLSLTHFEVELELPNFFRLDDKDFLRLFSHSLFYM</sequence>
<gene>
    <name evidence="1" type="ORF">PGT21_023474</name>
</gene>
<proteinExistence type="predicted"/>
<name>A0A5B0MLZ2_PUCGR</name>
<evidence type="ECO:0000313" key="2">
    <source>
        <dbReference type="Proteomes" id="UP000324748"/>
    </source>
</evidence>
<comment type="caution">
    <text evidence="1">The sequence shown here is derived from an EMBL/GenBank/DDBJ whole genome shotgun (WGS) entry which is preliminary data.</text>
</comment>